<sequence length="173" mass="18763">MTGFDFVALTILIASSLLGAVRGLVKETLSLAAYALAFVMAILWGPMVYDWLSSVIEFTLLRMALAYGSVFIVVLIVVGLVSMTIGAILRQTGLTSTDRGLGALFGFLRGLLIILALVALAGYTPLPQEPWWRDSLFADSTVRAILHLKNWLPASVADWLPYPQPVVPAQTEI</sequence>
<dbReference type="PANTHER" id="PTHR36926">
    <property type="entry name" value="COLICIN V PRODUCTION PROTEIN"/>
    <property type="match status" value="1"/>
</dbReference>
<dbReference type="EMBL" id="QETA01000001">
    <property type="protein sequence ID" value="PWF25317.1"/>
    <property type="molecule type" value="Genomic_DNA"/>
</dbReference>
<evidence type="ECO:0000256" key="1">
    <source>
        <dbReference type="ARBA" id="ARBA00004141"/>
    </source>
</evidence>
<dbReference type="Proteomes" id="UP000245212">
    <property type="component" value="Unassembled WGS sequence"/>
</dbReference>
<name>A0A2V1K701_9BURK</name>
<comment type="caution">
    <text evidence="6">The sequence shown here is derived from an EMBL/GenBank/DDBJ whole genome shotgun (WGS) entry which is preliminary data.</text>
</comment>
<evidence type="ECO:0000256" key="5">
    <source>
        <dbReference type="SAM" id="Phobius"/>
    </source>
</evidence>
<dbReference type="InterPro" id="IPR052719">
    <property type="entry name" value="CvpA-like"/>
</dbReference>
<reference evidence="7" key="1">
    <citation type="submission" date="2018-05" db="EMBL/GenBank/DDBJ databases">
        <authorList>
            <person name="Li Y."/>
        </authorList>
    </citation>
    <scope>NUCLEOTIDE SEQUENCE [LARGE SCALE GENOMIC DNA]</scope>
    <source>
        <strain evidence="7">3d-2-2</strain>
    </source>
</reference>
<feature type="transmembrane region" description="Helical" evidence="5">
    <location>
        <begin position="64"/>
        <end position="89"/>
    </location>
</feature>
<feature type="transmembrane region" description="Helical" evidence="5">
    <location>
        <begin position="32"/>
        <end position="52"/>
    </location>
</feature>
<evidence type="ECO:0000256" key="2">
    <source>
        <dbReference type="ARBA" id="ARBA00022692"/>
    </source>
</evidence>
<dbReference type="GO" id="GO:0016020">
    <property type="term" value="C:membrane"/>
    <property type="evidence" value="ECO:0007669"/>
    <property type="project" value="UniProtKB-SubCell"/>
</dbReference>
<feature type="transmembrane region" description="Helical" evidence="5">
    <location>
        <begin position="101"/>
        <end position="123"/>
    </location>
</feature>
<dbReference type="RefSeq" id="WP_109060719.1">
    <property type="nucleotide sequence ID" value="NZ_QETA01000001.1"/>
</dbReference>
<keyword evidence="7" id="KW-1185">Reference proteome</keyword>
<keyword evidence="2 5" id="KW-0812">Transmembrane</keyword>
<organism evidence="6 7">
    <name type="scientific">Corticimicrobacter populi</name>
    <dbReference type="NCBI Taxonomy" id="2175229"/>
    <lineage>
        <taxon>Bacteria</taxon>
        <taxon>Pseudomonadati</taxon>
        <taxon>Pseudomonadota</taxon>
        <taxon>Betaproteobacteria</taxon>
        <taxon>Burkholderiales</taxon>
        <taxon>Alcaligenaceae</taxon>
        <taxon>Corticimicrobacter</taxon>
    </lineage>
</organism>
<evidence type="ECO:0000256" key="3">
    <source>
        <dbReference type="ARBA" id="ARBA00022989"/>
    </source>
</evidence>
<comment type="subcellular location">
    <subcellularLocation>
        <location evidence="1">Membrane</location>
        <topology evidence="1">Multi-pass membrane protein</topology>
    </subcellularLocation>
</comment>
<dbReference type="AlphaFoldDB" id="A0A2V1K701"/>
<dbReference type="InterPro" id="IPR003825">
    <property type="entry name" value="Colicin-V_CvpA"/>
</dbReference>
<evidence type="ECO:0000313" key="7">
    <source>
        <dbReference type="Proteomes" id="UP000245212"/>
    </source>
</evidence>
<dbReference type="Pfam" id="PF02674">
    <property type="entry name" value="Colicin_V"/>
    <property type="match status" value="1"/>
</dbReference>
<evidence type="ECO:0000313" key="6">
    <source>
        <dbReference type="EMBL" id="PWF25317.1"/>
    </source>
</evidence>
<dbReference type="PANTHER" id="PTHR36926:SF1">
    <property type="entry name" value="COLICIN V PRODUCTION PROTEIN"/>
    <property type="match status" value="1"/>
</dbReference>
<evidence type="ECO:0000256" key="4">
    <source>
        <dbReference type="ARBA" id="ARBA00023136"/>
    </source>
</evidence>
<keyword evidence="3 5" id="KW-1133">Transmembrane helix</keyword>
<dbReference type="GO" id="GO:0009403">
    <property type="term" value="P:toxin biosynthetic process"/>
    <property type="evidence" value="ECO:0007669"/>
    <property type="project" value="InterPro"/>
</dbReference>
<keyword evidence="4 5" id="KW-0472">Membrane</keyword>
<feature type="transmembrane region" description="Helical" evidence="5">
    <location>
        <begin position="6"/>
        <end position="25"/>
    </location>
</feature>
<gene>
    <name evidence="6" type="ORF">DD235_04010</name>
</gene>
<proteinExistence type="predicted"/>
<protein>
    <submittedName>
        <fullName evidence="6">Colicin V synthesis protein</fullName>
    </submittedName>
</protein>
<accession>A0A2V1K701</accession>